<sequence>MSRDFRSTLLSRDFSATQNKGQPAQSLAKSHDKEGLVWQIVLSLSGLVWFFHFWVEPRTERRSSSGEAPKLGTGPVLDQTPGPVCVRDRPDTFEPTAIDVDERLIRTLDTRRRLGFGGGVCGLFRTPGVQWGRLGHLGIDQDAWGPRGTYVVRSRHLSNPVPPVLSGELQTKDTESGCATEYSNRKTGARNNKRSERGGVRPEGPVESPEDRRRNDDEPRVHLGPDFAIYESFRSHDHVIKGAITPKGRDEVRYYLDSLRRATRDLDIPRRTERSRGTGATGRCGSVRA</sequence>
<evidence type="ECO:0000313" key="2">
    <source>
        <dbReference type="Proteomes" id="UP000790709"/>
    </source>
</evidence>
<gene>
    <name evidence="1" type="ORF">BV22DRAFT_1051973</name>
</gene>
<accession>A0ACB8AYR4</accession>
<evidence type="ECO:0000313" key="1">
    <source>
        <dbReference type="EMBL" id="KAH7918094.1"/>
    </source>
</evidence>
<dbReference type="Proteomes" id="UP000790709">
    <property type="component" value="Unassembled WGS sequence"/>
</dbReference>
<organism evidence="1 2">
    <name type="scientific">Leucogyrophana mollusca</name>
    <dbReference type="NCBI Taxonomy" id="85980"/>
    <lineage>
        <taxon>Eukaryota</taxon>
        <taxon>Fungi</taxon>
        <taxon>Dikarya</taxon>
        <taxon>Basidiomycota</taxon>
        <taxon>Agaricomycotina</taxon>
        <taxon>Agaricomycetes</taxon>
        <taxon>Agaricomycetidae</taxon>
        <taxon>Boletales</taxon>
        <taxon>Boletales incertae sedis</taxon>
        <taxon>Leucogyrophana</taxon>
    </lineage>
</organism>
<dbReference type="EMBL" id="MU266857">
    <property type="protein sequence ID" value="KAH7918094.1"/>
    <property type="molecule type" value="Genomic_DNA"/>
</dbReference>
<name>A0ACB8AYR4_9AGAM</name>
<protein>
    <submittedName>
        <fullName evidence="1">Uncharacterized protein</fullName>
    </submittedName>
</protein>
<comment type="caution">
    <text evidence="1">The sequence shown here is derived from an EMBL/GenBank/DDBJ whole genome shotgun (WGS) entry which is preliminary data.</text>
</comment>
<keyword evidence="2" id="KW-1185">Reference proteome</keyword>
<reference evidence="1" key="1">
    <citation type="journal article" date="2021" name="New Phytol.">
        <title>Evolutionary innovations through gain and loss of genes in the ectomycorrhizal Boletales.</title>
        <authorList>
            <person name="Wu G."/>
            <person name="Miyauchi S."/>
            <person name="Morin E."/>
            <person name="Kuo A."/>
            <person name="Drula E."/>
            <person name="Varga T."/>
            <person name="Kohler A."/>
            <person name="Feng B."/>
            <person name="Cao Y."/>
            <person name="Lipzen A."/>
            <person name="Daum C."/>
            <person name="Hundley H."/>
            <person name="Pangilinan J."/>
            <person name="Johnson J."/>
            <person name="Barry K."/>
            <person name="LaButti K."/>
            <person name="Ng V."/>
            <person name="Ahrendt S."/>
            <person name="Min B."/>
            <person name="Choi I.G."/>
            <person name="Park H."/>
            <person name="Plett J.M."/>
            <person name="Magnuson J."/>
            <person name="Spatafora J.W."/>
            <person name="Nagy L.G."/>
            <person name="Henrissat B."/>
            <person name="Grigoriev I.V."/>
            <person name="Yang Z.L."/>
            <person name="Xu J."/>
            <person name="Martin F.M."/>
        </authorList>
    </citation>
    <scope>NUCLEOTIDE SEQUENCE</scope>
    <source>
        <strain evidence="1">KUC20120723A-06</strain>
    </source>
</reference>
<proteinExistence type="predicted"/>